<keyword evidence="1" id="KW-0472">Membrane</keyword>
<proteinExistence type="predicted"/>
<keyword evidence="1" id="KW-1133">Transmembrane helix</keyword>
<sequence>MKNWSQFKNWLMALLACEVILLVLCFLYARAIILEQILFLALALFAVLVLSDLLLTWTLILAFGFGLIVLVAGVVYIPIIQLIFLLISFPLLIGILLKVRYYFFKVASKVQEQEDEARADYQAMITEQSDVMVQSLLIHWAHEDLFFQIKPKEHNQMLSRIQEVIAQELSYNDKLYYVSDGNFLVLSSSSQHSLKELYLNGLQEKLSSLVFHGEDGNQGIQFQTGYLVINSDNNDKYQDYADVASHLKRQLETDVIVEY</sequence>
<feature type="transmembrane region" description="Helical" evidence="1">
    <location>
        <begin position="76"/>
        <end position="97"/>
    </location>
</feature>
<gene>
    <name evidence="2" type="ORF">SK143_1296</name>
</gene>
<dbReference type="PATRIC" id="fig|1303.44.peg.1229"/>
<dbReference type="Proteomes" id="UP000028098">
    <property type="component" value="Unassembled WGS sequence"/>
</dbReference>
<feature type="transmembrane region" description="Helical" evidence="1">
    <location>
        <begin position="37"/>
        <end position="70"/>
    </location>
</feature>
<protein>
    <recommendedName>
        <fullName evidence="4">GGDEF domain-containing protein</fullName>
    </recommendedName>
</protein>
<evidence type="ECO:0000313" key="3">
    <source>
        <dbReference type="Proteomes" id="UP000028098"/>
    </source>
</evidence>
<evidence type="ECO:0008006" key="4">
    <source>
        <dbReference type="Google" id="ProtNLM"/>
    </source>
</evidence>
<reference evidence="2 3" key="1">
    <citation type="submission" date="2014-05" db="EMBL/GenBank/DDBJ databases">
        <authorList>
            <person name="Daugherty S.C."/>
            <person name="Tallon L.J."/>
            <person name="Sadzewicz L."/>
            <person name="Kilian M."/>
            <person name="Tettelin H."/>
        </authorList>
    </citation>
    <scope>NUCLEOTIDE SEQUENCE [LARGE SCALE GENOMIC DNA]</scope>
    <source>
        <strain evidence="2 3">SK143</strain>
    </source>
</reference>
<dbReference type="EMBL" id="JPGB01000005">
    <property type="protein sequence ID" value="KEQ50173.1"/>
    <property type="molecule type" value="Genomic_DNA"/>
</dbReference>
<dbReference type="RefSeq" id="WP_042902732.1">
    <property type="nucleotide sequence ID" value="NZ_JPGB01000005.1"/>
</dbReference>
<name>A0A081R4Q0_STROR</name>
<dbReference type="AlphaFoldDB" id="A0A081R4Q0"/>
<keyword evidence="1" id="KW-0812">Transmembrane</keyword>
<comment type="caution">
    <text evidence="2">The sequence shown here is derived from an EMBL/GenBank/DDBJ whole genome shotgun (WGS) entry which is preliminary data.</text>
</comment>
<evidence type="ECO:0000313" key="2">
    <source>
        <dbReference type="EMBL" id="KEQ50173.1"/>
    </source>
</evidence>
<evidence type="ECO:0000256" key="1">
    <source>
        <dbReference type="SAM" id="Phobius"/>
    </source>
</evidence>
<accession>A0A081R4Q0</accession>
<organism evidence="2 3">
    <name type="scientific">Streptococcus oralis</name>
    <dbReference type="NCBI Taxonomy" id="1303"/>
    <lineage>
        <taxon>Bacteria</taxon>
        <taxon>Bacillati</taxon>
        <taxon>Bacillota</taxon>
        <taxon>Bacilli</taxon>
        <taxon>Lactobacillales</taxon>
        <taxon>Streptococcaceae</taxon>
        <taxon>Streptococcus</taxon>
    </lineage>
</organism>
<feature type="transmembrane region" description="Helical" evidence="1">
    <location>
        <begin position="12"/>
        <end position="30"/>
    </location>
</feature>